<dbReference type="AlphaFoldDB" id="A0A841TV00"/>
<name>A0A841TV00_9BACL</name>
<accession>A0A841TV00</accession>
<dbReference type="Pfam" id="PF20102">
    <property type="entry name" value="DUF6492"/>
    <property type="match status" value="1"/>
</dbReference>
<dbReference type="RefSeq" id="WP_185135487.1">
    <property type="nucleotide sequence ID" value="NZ_JACJVR010000031.1"/>
</dbReference>
<gene>
    <name evidence="1" type="ORF">H7B90_08775</name>
</gene>
<dbReference type="Proteomes" id="UP000553776">
    <property type="component" value="Unassembled WGS sequence"/>
</dbReference>
<evidence type="ECO:0000313" key="2">
    <source>
        <dbReference type="Proteomes" id="UP000553776"/>
    </source>
</evidence>
<evidence type="ECO:0000313" key="1">
    <source>
        <dbReference type="EMBL" id="MBB6691489.1"/>
    </source>
</evidence>
<keyword evidence="2" id="KW-1185">Reference proteome</keyword>
<dbReference type="InterPro" id="IPR045499">
    <property type="entry name" value="DUF6492"/>
</dbReference>
<sequence>MPSEPSREPRSSAAIDVLIPAIEKDLATLPHAIDGIRKQVRDPIGRIYVISPESAKIRRLCLRKNCRFVNEKKVLKLRKSQIRYGSKRWERSGWLYQQFLKFSGDRVAKRRRFLTMDADTVLVRPHRFLSGSKTTFYCRGWSQPEYFRTYRRLLGRKATARSSFVAHYMLFDKAKLAKLKAEIERKHGIKWYKAIMKSIDRSKPFGFSEFETYGNYVYSNNPSSVRMKAARNKHVHRPYRSLSDSELRRLAAKYRSLSFHQRKIYSRGRK</sequence>
<comment type="caution">
    <text evidence="1">The sequence shown here is derived from an EMBL/GenBank/DDBJ whole genome shotgun (WGS) entry which is preliminary data.</text>
</comment>
<dbReference type="EMBL" id="JACJVR010000031">
    <property type="protein sequence ID" value="MBB6691489.1"/>
    <property type="molecule type" value="Genomic_DNA"/>
</dbReference>
<protein>
    <submittedName>
        <fullName evidence="1">Uncharacterized protein</fullName>
    </submittedName>
</protein>
<organism evidence="1 2">
    <name type="scientific">Cohnella xylanilytica</name>
    <dbReference type="NCBI Taxonomy" id="557555"/>
    <lineage>
        <taxon>Bacteria</taxon>
        <taxon>Bacillati</taxon>
        <taxon>Bacillota</taxon>
        <taxon>Bacilli</taxon>
        <taxon>Bacillales</taxon>
        <taxon>Paenibacillaceae</taxon>
        <taxon>Cohnella</taxon>
    </lineage>
</organism>
<proteinExistence type="predicted"/>
<reference evidence="1 2" key="1">
    <citation type="submission" date="2020-08" db="EMBL/GenBank/DDBJ databases">
        <title>Cohnella phylogeny.</title>
        <authorList>
            <person name="Dunlap C."/>
        </authorList>
    </citation>
    <scope>NUCLEOTIDE SEQUENCE [LARGE SCALE GENOMIC DNA]</scope>
    <source>
        <strain evidence="1 2">DSM 25239</strain>
    </source>
</reference>